<organism evidence="1 2">
    <name type="scientific">Lactococcus allomyrinae</name>
    <dbReference type="NCBI Taxonomy" id="2419773"/>
    <lineage>
        <taxon>Bacteria</taxon>
        <taxon>Bacillati</taxon>
        <taxon>Bacillota</taxon>
        <taxon>Bacilli</taxon>
        <taxon>Lactobacillales</taxon>
        <taxon>Streptococcaceae</taxon>
        <taxon>Lactococcus</taxon>
    </lineage>
</organism>
<dbReference type="Proteomes" id="UP000269374">
    <property type="component" value="Chromosome"/>
</dbReference>
<evidence type="ECO:0000313" key="1">
    <source>
        <dbReference type="EMBL" id="AYG01714.1"/>
    </source>
</evidence>
<gene>
    <name evidence="1" type="ORF">D7I46_12005</name>
</gene>
<dbReference type="EMBL" id="CP032627">
    <property type="protein sequence ID" value="AYG01714.1"/>
    <property type="molecule type" value="Genomic_DNA"/>
</dbReference>
<evidence type="ECO:0000313" key="2">
    <source>
        <dbReference type="Proteomes" id="UP000269374"/>
    </source>
</evidence>
<proteinExistence type="predicted"/>
<accession>A0A387BHH1</accession>
<dbReference type="KEGG" id="lact:D7I46_12005"/>
<dbReference type="RefSeq" id="WP_120773083.1">
    <property type="nucleotide sequence ID" value="NZ_CP032627.1"/>
</dbReference>
<dbReference type="AlphaFoldDB" id="A0A387BHH1"/>
<sequence length="112" mass="12878">MNNYKEILTFSGKKLQTIKSKRSVVVVDTNARVGFDENEMEVVIYAQFYTNHDGRSILEYLKTKVEKIEDSPLNYSSMSKKELLVEADKKGLDVKSLSRKKNAEIVELLNED</sequence>
<protein>
    <submittedName>
        <fullName evidence="1">Uncharacterized protein</fullName>
    </submittedName>
</protein>
<reference evidence="1 2" key="1">
    <citation type="submission" date="2018-09" db="EMBL/GenBank/DDBJ databases">
        <title>Genome sequencing of strain 1JSPR-7.</title>
        <authorList>
            <person name="Heo J."/>
            <person name="Kim S.-J."/>
            <person name="Kwon S.-W."/>
        </authorList>
    </citation>
    <scope>NUCLEOTIDE SEQUENCE [LARGE SCALE GENOMIC DNA]</scope>
    <source>
        <strain evidence="1 2">1JSPR-7</strain>
    </source>
</reference>
<keyword evidence="2" id="KW-1185">Reference proteome</keyword>
<name>A0A387BHH1_9LACT</name>